<dbReference type="AlphaFoldDB" id="A0A238KXK9"/>
<dbReference type="Pfam" id="PF13400">
    <property type="entry name" value="Tad"/>
    <property type="match status" value="1"/>
</dbReference>
<sequence>MKTMTSPAALSAPRAVSTAASHLRAFWTDRSGNMSYLAIVGSLVMMVFGGVGVDMMQAELRRTKVQNTLDRAVLAAADIKNAGDPQQVVAQYFAAMGLSDALTDVQVDQSLTAKRVTASGHSTIPSDFMSLIGVDTLDAYGLAAAEHATANVEISMVLDISGSMGWNNKIVHMRSAARDFVDILMPPDSDALTTISIVPYNANVNLGPVAASYFTLDTVHNYSSCVIFQPSDFDQTGITPDQTLTRLAHFDLNSTNVNTTQIPSPWCYTGATGAVLAHSSDAAQLKAHIDALNSGGNTAIDLGVKWGTALLDPAARPAISDMAYDGLVESQFAARPADYSDPETSKYIVVMTDGENTTQYDLKAQYKFGNSNVWIDDRGTASLTDDRFSVLVRDNPGTTPDVWYWPRFDSSSASYRYRNTPDGDASARRMANAELFARFGTRAVGSKFYSRPYNDGYVTYAEYSDIYYAYTSIAGPDQADSRLEAICDAAKAQGVVVFAIGFEAPQRGLDAMSNCASSPAHFFDVQGADLTETFASIANTITQLRLTQ</sequence>
<gene>
    <name evidence="3" type="ORF">MAA8898_03687</name>
</gene>
<dbReference type="Gene3D" id="3.40.50.410">
    <property type="entry name" value="von Willebrand factor, type A domain"/>
    <property type="match status" value="1"/>
</dbReference>
<dbReference type="RefSeq" id="WP_094022462.1">
    <property type="nucleotide sequence ID" value="NZ_FXYF01000011.1"/>
</dbReference>
<evidence type="ECO:0000256" key="1">
    <source>
        <dbReference type="SAM" id="Phobius"/>
    </source>
</evidence>
<keyword evidence="4" id="KW-1185">Reference proteome</keyword>
<keyword evidence="1" id="KW-0812">Transmembrane</keyword>
<reference evidence="3 4" key="1">
    <citation type="submission" date="2017-05" db="EMBL/GenBank/DDBJ databases">
        <authorList>
            <person name="Song R."/>
            <person name="Chenine A.L."/>
            <person name="Ruprecht R.M."/>
        </authorList>
    </citation>
    <scope>NUCLEOTIDE SEQUENCE [LARGE SCALE GENOMIC DNA]</scope>
    <source>
        <strain evidence="3 4">CECT 8898</strain>
    </source>
</reference>
<keyword evidence="1" id="KW-0472">Membrane</keyword>
<dbReference type="Proteomes" id="UP000207598">
    <property type="component" value="Unassembled WGS sequence"/>
</dbReference>
<evidence type="ECO:0000313" key="4">
    <source>
        <dbReference type="Proteomes" id="UP000207598"/>
    </source>
</evidence>
<evidence type="ECO:0000259" key="2">
    <source>
        <dbReference type="Pfam" id="PF13400"/>
    </source>
</evidence>
<dbReference type="OrthoDB" id="7522752at2"/>
<protein>
    <submittedName>
        <fullName evidence="3">von Willebrand factor type A domain protein</fullName>
    </submittedName>
</protein>
<feature type="domain" description="Putative Flp pilus-assembly TadG-like N-terminal" evidence="2">
    <location>
        <begin position="32"/>
        <end position="77"/>
    </location>
</feature>
<dbReference type="SUPFAM" id="SSF53300">
    <property type="entry name" value="vWA-like"/>
    <property type="match status" value="1"/>
</dbReference>
<proteinExistence type="predicted"/>
<dbReference type="InterPro" id="IPR028087">
    <property type="entry name" value="Tad_N"/>
</dbReference>
<feature type="transmembrane region" description="Helical" evidence="1">
    <location>
        <begin position="34"/>
        <end position="53"/>
    </location>
</feature>
<name>A0A238KXK9_9RHOB</name>
<dbReference type="EMBL" id="FXYF01000011">
    <property type="protein sequence ID" value="SMX47553.1"/>
    <property type="molecule type" value="Genomic_DNA"/>
</dbReference>
<keyword evidence="1" id="KW-1133">Transmembrane helix</keyword>
<evidence type="ECO:0000313" key="3">
    <source>
        <dbReference type="EMBL" id="SMX47553.1"/>
    </source>
</evidence>
<accession>A0A238KXK9</accession>
<dbReference type="InterPro" id="IPR036465">
    <property type="entry name" value="vWFA_dom_sf"/>
</dbReference>
<organism evidence="3 4">
    <name type="scientific">Maliponia aquimaris</name>
    <dbReference type="NCBI Taxonomy" id="1673631"/>
    <lineage>
        <taxon>Bacteria</taxon>
        <taxon>Pseudomonadati</taxon>
        <taxon>Pseudomonadota</taxon>
        <taxon>Alphaproteobacteria</taxon>
        <taxon>Rhodobacterales</taxon>
        <taxon>Paracoccaceae</taxon>
        <taxon>Maliponia</taxon>
    </lineage>
</organism>